<dbReference type="Proteomes" id="UP001281761">
    <property type="component" value="Unassembled WGS sequence"/>
</dbReference>
<evidence type="ECO:0000313" key="2">
    <source>
        <dbReference type="EMBL" id="KAK2963018.1"/>
    </source>
</evidence>
<sequence>MANLKSLSKAPVSSTLNHPHVPRHSHAALPPRLPSPHFARSGAIEEAAAALKRALKNVSRKKLVLRPASPRPPRSTRGRNGQEMTTRRHKRTRRAGPGDAEEVAKQRPSTAGGASDL</sequence>
<accession>A0ABQ9YGY9</accession>
<dbReference type="EMBL" id="JARBJD010000008">
    <property type="protein sequence ID" value="KAK2963018.1"/>
    <property type="molecule type" value="Genomic_DNA"/>
</dbReference>
<gene>
    <name evidence="2" type="ORF">BLNAU_2041</name>
</gene>
<evidence type="ECO:0000256" key="1">
    <source>
        <dbReference type="SAM" id="MobiDB-lite"/>
    </source>
</evidence>
<reference evidence="2 3" key="1">
    <citation type="journal article" date="2022" name="bioRxiv">
        <title>Genomics of Preaxostyla Flagellates Illuminates Evolutionary Transitions and the Path Towards Mitochondrial Loss.</title>
        <authorList>
            <person name="Novak L.V.F."/>
            <person name="Treitli S.C."/>
            <person name="Pyrih J."/>
            <person name="Halakuc P."/>
            <person name="Pipaliya S.V."/>
            <person name="Vacek V."/>
            <person name="Brzon O."/>
            <person name="Soukal P."/>
            <person name="Eme L."/>
            <person name="Dacks J.B."/>
            <person name="Karnkowska A."/>
            <person name="Elias M."/>
            <person name="Hampl V."/>
        </authorList>
    </citation>
    <scope>NUCLEOTIDE SEQUENCE [LARGE SCALE GENOMIC DNA]</scope>
    <source>
        <strain evidence="2">NAU3</strain>
        <tissue evidence="2">Gut</tissue>
    </source>
</reference>
<feature type="region of interest" description="Disordered" evidence="1">
    <location>
        <begin position="59"/>
        <end position="117"/>
    </location>
</feature>
<comment type="caution">
    <text evidence="2">The sequence shown here is derived from an EMBL/GenBank/DDBJ whole genome shotgun (WGS) entry which is preliminary data.</text>
</comment>
<name>A0ABQ9YGY9_9EUKA</name>
<protein>
    <submittedName>
        <fullName evidence="2">Uncharacterized protein</fullName>
    </submittedName>
</protein>
<proteinExistence type="predicted"/>
<keyword evidence="3" id="KW-1185">Reference proteome</keyword>
<evidence type="ECO:0000313" key="3">
    <source>
        <dbReference type="Proteomes" id="UP001281761"/>
    </source>
</evidence>
<feature type="region of interest" description="Disordered" evidence="1">
    <location>
        <begin position="1"/>
        <end position="40"/>
    </location>
</feature>
<organism evidence="2 3">
    <name type="scientific">Blattamonas nauphoetae</name>
    <dbReference type="NCBI Taxonomy" id="2049346"/>
    <lineage>
        <taxon>Eukaryota</taxon>
        <taxon>Metamonada</taxon>
        <taxon>Preaxostyla</taxon>
        <taxon>Oxymonadida</taxon>
        <taxon>Blattamonas</taxon>
    </lineage>
</organism>